<dbReference type="RefSeq" id="WP_045551502.1">
    <property type="nucleotide sequence ID" value="NZ_JZDQ02000042.1"/>
</dbReference>
<dbReference type="OrthoDB" id="7788186at2"/>
<dbReference type="InterPro" id="IPR052189">
    <property type="entry name" value="L-asp_N-monooxygenase_NS-form"/>
</dbReference>
<dbReference type="PANTHER" id="PTHR40254:SF1">
    <property type="entry name" value="BLR0577 PROTEIN"/>
    <property type="match status" value="1"/>
</dbReference>
<reference evidence="1" key="1">
    <citation type="submission" date="2016-10" db="EMBL/GenBank/DDBJ databases">
        <title>Draft Genome Sequence of Nocardioides luteus Strain BAFB, an Alkane-Degrading Bacterium Isolated from JP-7 Polluted Soil.</title>
        <authorList>
            <person name="Brown L."/>
            <person name="Ruiz O.N."/>
            <person name="Gunasekera T."/>
        </authorList>
    </citation>
    <scope>NUCLEOTIDE SEQUENCE [LARGE SCALE GENOMIC DNA]</scope>
    <source>
        <strain evidence="1">BAFB</strain>
    </source>
</reference>
<keyword evidence="2" id="KW-1185">Reference proteome</keyword>
<dbReference type="AlphaFoldDB" id="A0A1J4MZZ9"/>
<dbReference type="Gene3D" id="3.50.50.60">
    <property type="entry name" value="FAD/NAD(P)-binding domain"/>
    <property type="match status" value="1"/>
</dbReference>
<accession>A0A1J4MZZ9</accession>
<gene>
    <name evidence="1" type="ORF">UG56_023505</name>
</gene>
<name>A0A1J4MZZ9_9ACTN</name>
<sequence length="478" mass="52777">MTTMQNHLPTENPADLEFQQVPIVSIGGGLGSFALVDRLRIGGVSTADIRVVSLHRQPEQAFADACRDSGMGPRDRLRSESSARIDNLWGFPGYAAREAHETKSPGLILRSLVEPVLARPYAPTAGLVQHAVKEETARIGWNKMTVRGMALRVQRQPDGGYVVLVRRRGNRRDLALVCDYVHLALGPFGPKLTPEAVGFRLEHPYPQRLVHAYEQHSEVYDDLAEHGGSVLVRGSGIASSRVLQRLIEDRERSGKDVHIFQLFRSYDDDGCGFTHHPYDFPKAALGGQLRDTMRRLDEDGRIELSTKLGATSTPYRTEWAAPLREARAEGWYDALAGEVQQFVALDDQVRAQIRLADKETYELDVDYVIDATGMDQRADNHPLISDMVQQGIVEVNDLGCLRVGDDFVVAGSENHSGAIFASGMNARGGPLGPVDSFLGLQSAALSIADVLADHGLGERLTPARSVRQWWKWMGRKSL</sequence>
<protein>
    <submittedName>
        <fullName evidence="1">Uncharacterized protein</fullName>
    </submittedName>
</protein>
<proteinExistence type="predicted"/>
<comment type="caution">
    <text evidence="1">The sequence shown here is derived from an EMBL/GenBank/DDBJ whole genome shotgun (WGS) entry which is preliminary data.</text>
</comment>
<organism evidence="1 2">
    <name type="scientific">Nocardioides luteus</name>
    <dbReference type="NCBI Taxonomy" id="1844"/>
    <lineage>
        <taxon>Bacteria</taxon>
        <taxon>Bacillati</taxon>
        <taxon>Actinomycetota</taxon>
        <taxon>Actinomycetes</taxon>
        <taxon>Propionibacteriales</taxon>
        <taxon>Nocardioidaceae</taxon>
        <taxon>Nocardioides</taxon>
    </lineage>
</organism>
<dbReference type="EMBL" id="JZDQ02000042">
    <property type="protein sequence ID" value="OIJ24263.1"/>
    <property type="molecule type" value="Genomic_DNA"/>
</dbReference>
<dbReference type="STRING" id="1844.UG56_023505"/>
<dbReference type="Proteomes" id="UP000033772">
    <property type="component" value="Unassembled WGS sequence"/>
</dbReference>
<dbReference type="PANTHER" id="PTHR40254">
    <property type="entry name" value="BLR0577 PROTEIN"/>
    <property type="match status" value="1"/>
</dbReference>
<dbReference type="SUPFAM" id="SSF51905">
    <property type="entry name" value="FAD/NAD(P)-binding domain"/>
    <property type="match status" value="1"/>
</dbReference>
<evidence type="ECO:0000313" key="1">
    <source>
        <dbReference type="EMBL" id="OIJ24263.1"/>
    </source>
</evidence>
<evidence type="ECO:0000313" key="2">
    <source>
        <dbReference type="Proteomes" id="UP000033772"/>
    </source>
</evidence>
<dbReference type="InterPro" id="IPR036188">
    <property type="entry name" value="FAD/NAD-bd_sf"/>
</dbReference>